<dbReference type="AlphaFoldDB" id="A0A6L6XUC2"/>
<dbReference type="SUPFAM" id="SSF52499">
    <property type="entry name" value="Isochorismatase-like hydrolases"/>
    <property type="match status" value="1"/>
</dbReference>
<proteinExistence type="predicted"/>
<evidence type="ECO:0000259" key="3">
    <source>
        <dbReference type="Pfam" id="PF00857"/>
    </source>
</evidence>
<dbReference type="CDD" id="cd01014">
    <property type="entry name" value="nicotinamidase_related"/>
    <property type="match status" value="1"/>
</dbReference>
<evidence type="ECO:0000256" key="2">
    <source>
        <dbReference type="SAM" id="MobiDB-lite"/>
    </source>
</evidence>
<dbReference type="Pfam" id="PF00857">
    <property type="entry name" value="Isochorismatase"/>
    <property type="match status" value="1"/>
</dbReference>
<dbReference type="Proteomes" id="UP000473525">
    <property type="component" value="Unassembled WGS sequence"/>
</dbReference>
<dbReference type="InterPro" id="IPR036380">
    <property type="entry name" value="Isochorismatase-like_sf"/>
</dbReference>
<organism evidence="4 5">
    <name type="scientific">Nocardioides agri</name>
    <dbReference type="NCBI Taxonomy" id="2682843"/>
    <lineage>
        <taxon>Bacteria</taxon>
        <taxon>Bacillati</taxon>
        <taxon>Actinomycetota</taxon>
        <taxon>Actinomycetes</taxon>
        <taxon>Propionibacteriales</taxon>
        <taxon>Nocardioidaceae</taxon>
        <taxon>Nocardioides</taxon>
    </lineage>
</organism>
<dbReference type="InterPro" id="IPR000868">
    <property type="entry name" value="Isochorismatase-like_dom"/>
</dbReference>
<name>A0A6L6XUC2_9ACTN</name>
<sequence length="188" mass="20469">MTSSLDAYALVVVDAQAGFDDLRWGRRNNPACDTNIERLVLEWSARRRPLVYVRHDSDEPDSPLRPDSPGNRLKPYLSPEADLLVTKRVNSAFHGTPDLHGWLTAAGVDGIVVCGITTNHCCETTARVGGNLGHHVLFVLDATHTFDRQGPDGSTWSADQLARATAVNLHGEFADVVTTDQLVASEPT</sequence>
<evidence type="ECO:0000256" key="1">
    <source>
        <dbReference type="ARBA" id="ARBA00022801"/>
    </source>
</evidence>
<evidence type="ECO:0000313" key="5">
    <source>
        <dbReference type="Proteomes" id="UP000473525"/>
    </source>
</evidence>
<protein>
    <submittedName>
        <fullName evidence="4">Isochorismatase family protein</fullName>
    </submittedName>
</protein>
<reference evidence="4 5" key="1">
    <citation type="submission" date="2019-12" db="EMBL/GenBank/DDBJ databases">
        <authorList>
            <person name="Huq M.A."/>
        </authorList>
    </citation>
    <scope>NUCLEOTIDE SEQUENCE [LARGE SCALE GENOMIC DNA]</scope>
    <source>
        <strain evidence="4 5">MAH-18</strain>
    </source>
</reference>
<keyword evidence="5" id="KW-1185">Reference proteome</keyword>
<dbReference type="InterPro" id="IPR050272">
    <property type="entry name" value="Isochorismatase-like_hydrls"/>
</dbReference>
<dbReference type="PANTHER" id="PTHR43540">
    <property type="entry name" value="PEROXYUREIDOACRYLATE/UREIDOACRYLATE AMIDOHYDROLASE-RELATED"/>
    <property type="match status" value="1"/>
</dbReference>
<accession>A0A6L6XUC2</accession>
<dbReference type="GO" id="GO:0016787">
    <property type="term" value="F:hydrolase activity"/>
    <property type="evidence" value="ECO:0007669"/>
    <property type="project" value="UniProtKB-KW"/>
</dbReference>
<comment type="caution">
    <text evidence="4">The sequence shown here is derived from an EMBL/GenBank/DDBJ whole genome shotgun (WGS) entry which is preliminary data.</text>
</comment>
<feature type="domain" description="Isochorismatase-like" evidence="3">
    <location>
        <begin position="9"/>
        <end position="159"/>
    </location>
</feature>
<evidence type="ECO:0000313" key="4">
    <source>
        <dbReference type="EMBL" id="MVQ51014.1"/>
    </source>
</evidence>
<keyword evidence="1" id="KW-0378">Hydrolase</keyword>
<dbReference type="EMBL" id="WSEK01000004">
    <property type="protein sequence ID" value="MVQ51014.1"/>
    <property type="molecule type" value="Genomic_DNA"/>
</dbReference>
<feature type="region of interest" description="Disordered" evidence="2">
    <location>
        <begin position="54"/>
        <end position="73"/>
    </location>
</feature>
<dbReference type="PANTHER" id="PTHR43540:SF1">
    <property type="entry name" value="ISOCHORISMATASE HYDROLASE"/>
    <property type="match status" value="1"/>
</dbReference>
<gene>
    <name evidence="4" type="ORF">GON03_17650</name>
</gene>
<dbReference type="RefSeq" id="WP_157344244.1">
    <property type="nucleotide sequence ID" value="NZ_WSEK01000004.1"/>
</dbReference>
<dbReference type="Gene3D" id="3.40.50.850">
    <property type="entry name" value="Isochorismatase-like"/>
    <property type="match status" value="1"/>
</dbReference>